<dbReference type="SMART" id="SM00046">
    <property type="entry name" value="DAGKc"/>
    <property type="match status" value="1"/>
</dbReference>
<keyword evidence="1" id="KW-0812">Transmembrane</keyword>
<dbReference type="PANTHER" id="PTHR30492">
    <property type="entry name" value="METHYLGLYOXAL SYNTHASE"/>
    <property type="match status" value="1"/>
</dbReference>
<accession>A0A094JH40</accession>
<dbReference type="PROSITE" id="PS50054">
    <property type="entry name" value="TYR_PHOSPHATASE_DUAL"/>
    <property type="match status" value="1"/>
</dbReference>
<dbReference type="GO" id="GO:0016301">
    <property type="term" value="F:kinase activity"/>
    <property type="evidence" value="ECO:0007669"/>
    <property type="project" value="InterPro"/>
</dbReference>
<dbReference type="STRING" id="1515746.HR45_03735"/>
<dbReference type="GO" id="GO:0019242">
    <property type="term" value="P:methylglyoxal biosynthetic process"/>
    <property type="evidence" value="ECO:0007669"/>
    <property type="project" value="InterPro"/>
</dbReference>
<keyword evidence="1" id="KW-1133">Transmembrane helix</keyword>
<dbReference type="Proteomes" id="UP000029264">
    <property type="component" value="Unassembled WGS sequence"/>
</dbReference>
<dbReference type="eggNOG" id="COG2453">
    <property type="taxonomic scope" value="Bacteria"/>
</dbReference>
<evidence type="ECO:0008006" key="7">
    <source>
        <dbReference type="Google" id="ProtNLM"/>
    </source>
</evidence>
<dbReference type="AlphaFoldDB" id="A0A094JH40"/>
<dbReference type="OrthoDB" id="142078at2"/>
<keyword evidence="1" id="KW-0472">Membrane</keyword>
<evidence type="ECO:0000313" key="6">
    <source>
        <dbReference type="Proteomes" id="UP000029264"/>
    </source>
</evidence>
<dbReference type="PANTHER" id="PTHR30492:SF0">
    <property type="entry name" value="METHYLGLYOXAL SYNTHASE"/>
    <property type="match status" value="1"/>
</dbReference>
<evidence type="ECO:0000259" key="4">
    <source>
        <dbReference type="PROSITE" id="PS50146"/>
    </source>
</evidence>
<dbReference type="EMBL" id="JPEO01000002">
    <property type="protein sequence ID" value="KFZ38547.1"/>
    <property type="molecule type" value="Genomic_DNA"/>
</dbReference>
<sequence length="547" mass="60694">MPLSVWYFVIAAAALALATLLPTALIWLWPLLLWLSLSFALVAGAYVLHRPAIFRKSNNGRLSKWMRWVLMPFLVSVTVYNNFARKRDAVPVVSQITPHLYLGSRLLFNDLEQLTSLGITAILDVTAEFDAIAAESLAEAGINYLNVPVLDHDVPSRIALRRAMQWLSRQQRLGHKTLVHCALGRGRSVLMVAAWLLSQDQTRSLSTVVAEIKKHRSSIRLNRQQLKMLKTLWRSDEFKAKLRLWLIVNPVSGAGKWPKNRELIEQRLNEYYDVRILETSEQQSARKLAQQALQQGADVLVAGGGDGTVTEVASVLIGTQLPLGILPLGTTNALSHVLWGISAKLDPINSALDNIISGEQQRIDTAKCNGRTTLLLVGVGFEAQMIKEADREQKNQHGELAYLQGFWNSISQNRQLKLKVRADNHKPIQLNTGSLTVANGAPNTTILAQGAGYTDLRDGLLDVTWLTPNDDWGDRLFTLAELAVNGLTGSGLDIHAHHLKVKRLRIEASKPLDYVIDGETGRARKLDIKVRPASLNVLLPAIEQKRG</sequence>
<name>A0A094JH40_9GAMM</name>
<proteinExistence type="predicted"/>
<dbReference type="InterPro" id="IPR029021">
    <property type="entry name" value="Prot-tyrosine_phosphatase-like"/>
</dbReference>
<dbReference type="SUPFAM" id="SSF111331">
    <property type="entry name" value="NAD kinase/diacylglycerol kinase-like"/>
    <property type="match status" value="1"/>
</dbReference>
<dbReference type="RefSeq" id="WP_037439809.1">
    <property type="nucleotide sequence ID" value="NZ_JPEO01000002.1"/>
</dbReference>
<protein>
    <recommendedName>
        <fullName evidence="7">Diacylglycerol kinase</fullName>
    </recommendedName>
</protein>
<evidence type="ECO:0000256" key="1">
    <source>
        <dbReference type="SAM" id="Phobius"/>
    </source>
</evidence>
<keyword evidence="6" id="KW-1185">Reference proteome</keyword>
<feature type="transmembrane region" description="Helical" evidence="1">
    <location>
        <begin position="68"/>
        <end position="84"/>
    </location>
</feature>
<dbReference type="PROSITE" id="PS50056">
    <property type="entry name" value="TYR_PHOSPHATASE_2"/>
    <property type="match status" value="1"/>
</dbReference>
<dbReference type="Gene3D" id="3.40.50.10330">
    <property type="entry name" value="Probable inorganic polyphosphate/atp-NAD kinase, domain 1"/>
    <property type="match status" value="1"/>
</dbReference>
<dbReference type="GO" id="GO:0008929">
    <property type="term" value="F:methylglyoxal synthase activity"/>
    <property type="evidence" value="ECO:0007669"/>
    <property type="project" value="InterPro"/>
</dbReference>
<dbReference type="PROSITE" id="PS50146">
    <property type="entry name" value="DAGK"/>
    <property type="match status" value="1"/>
</dbReference>
<dbReference type="Gene3D" id="2.60.200.40">
    <property type="match status" value="1"/>
</dbReference>
<feature type="domain" description="DAGKc" evidence="4">
    <location>
        <begin position="239"/>
        <end position="372"/>
    </location>
</feature>
<dbReference type="InterPro" id="IPR004363">
    <property type="entry name" value="Methylgl_synth"/>
</dbReference>
<organism evidence="5 6">
    <name type="scientific">Shewanella mangrovi</name>
    <dbReference type="NCBI Taxonomy" id="1515746"/>
    <lineage>
        <taxon>Bacteria</taxon>
        <taxon>Pseudomonadati</taxon>
        <taxon>Pseudomonadota</taxon>
        <taxon>Gammaproteobacteria</taxon>
        <taxon>Alteromonadales</taxon>
        <taxon>Shewanellaceae</taxon>
        <taxon>Shewanella</taxon>
    </lineage>
</organism>
<dbReference type="InterPro" id="IPR000387">
    <property type="entry name" value="Tyr_Pase_dom"/>
</dbReference>
<feature type="domain" description="Tyrosine specific protein phosphatases" evidence="3">
    <location>
        <begin position="158"/>
        <end position="227"/>
    </location>
</feature>
<dbReference type="InterPro" id="IPR016064">
    <property type="entry name" value="NAD/diacylglycerol_kinase_sf"/>
</dbReference>
<feature type="transmembrane region" description="Helical" evidence="1">
    <location>
        <begin position="28"/>
        <end position="48"/>
    </location>
</feature>
<dbReference type="Pfam" id="PF00782">
    <property type="entry name" value="DSPc"/>
    <property type="match status" value="1"/>
</dbReference>
<dbReference type="SUPFAM" id="SSF52799">
    <property type="entry name" value="(Phosphotyrosine protein) phosphatases II"/>
    <property type="match status" value="1"/>
</dbReference>
<reference evidence="5 6" key="1">
    <citation type="submission" date="2014-06" db="EMBL/GenBank/DDBJ databases">
        <title>Shewanella sp. YQH10.</title>
        <authorList>
            <person name="Liu Y."/>
            <person name="Zeng R."/>
        </authorList>
    </citation>
    <scope>NUCLEOTIDE SEQUENCE [LARGE SCALE GENOMIC DNA]</scope>
    <source>
        <strain evidence="5 6">YQH10</strain>
    </source>
</reference>
<gene>
    <name evidence="5" type="ORF">HR45_03735</name>
</gene>
<evidence type="ECO:0000259" key="3">
    <source>
        <dbReference type="PROSITE" id="PS50056"/>
    </source>
</evidence>
<comment type="caution">
    <text evidence="5">The sequence shown here is derived from an EMBL/GenBank/DDBJ whole genome shotgun (WGS) entry which is preliminary data.</text>
</comment>
<dbReference type="Pfam" id="PF00781">
    <property type="entry name" value="DAGK_cat"/>
    <property type="match status" value="1"/>
</dbReference>
<dbReference type="InterPro" id="IPR001206">
    <property type="entry name" value="Diacylglycerol_kinase_cat_dom"/>
</dbReference>
<feature type="domain" description="Tyrosine-protein phosphatase" evidence="2">
    <location>
        <begin position="92"/>
        <end position="238"/>
    </location>
</feature>
<dbReference type="NCBIfam" id="NF009025">
    <property type="entry name" value="PRK12361.1"/>
    <property type="match status" value="1"/>
</dbReference>
<dbReference type="InterPro" id="IPR000340">
    <property type="entry name" value="Dual-sp_phosphatase_cat-dom"/>
</dbReference>
<dbReference type="InterPro" id="IPR020422">
    <property type="entry name" value="TYR_PHOSPHATASE_DUAL_dom"/>
</dbReference>
<dbReference type="GO" id="GO:0005829">
    <property type="term" value="C:cytosol"/>
    <property type="evidence" value="ECO:0007669"/>
    <property type="project" value="TreeGrafter"/>
</dbReference>
<dbReference type="eggNOG" id="COG1597">
    <property type="taxonomic scope" value="Bacteria"/>
</dbReference>
<dbReference type="Gene3D" id="3.90.190.10">
    <property type="entry name" value="Protein tyrosine phosphatase superfamily"/>
    <property type="match status" value="1"/>
</dbReference>
<evidence type="ECO:0000313" key="5">
    <source>
        <dbReference type="EMBL" id="KFZ38547.1"/>
    </source>
</evidence>
<dbReference type="SMART" id="SM00195">
    <property type="entry name" value="DSPc"/>
    <property type="match status" value="1"/>
</dbReference>
<dbReference type="InterPro" id="IPR017438">
    <property type="entry name" value="ATP-NAD_kinase_N"/>
</dbReference>
<evidence type="ECO:0000259" key="2">
    <source>
        <dbReference type="PROSITE" id="PS50054"/>
    </source>
</evidence>